<proteinExistence type="predicted"/>
<dbReference type="Proteomes" id="UP000306552">
    <property type="component" value="Unassembled WGS sequence"/>
</dbReference>
<evidence type="ECO:0000313" key="2">
    <source>
        <dbReference type="Proteomes" id="UP000306552"/>
    </source>
</evidence>
<gene>
    <name evidence="1" type="ORF">FCN74_06600</name>
</gene>
<evidence type="ECO:0008006" key="3">
    <source>
        <dbReference type="Google" id="ProtNLM"/>
    </source>
</evidence>
<accession>A0A4V6ALG2</accession>
<comment type="caution">
    <text evidence="1">The sequence shown here is derived from an EMBL/GenBank/DDBJ whole genome shotgun (WGS) entry which is preliminary data.</text>
</comment>
<dbReference type="RefSeq" id="WP_138931797.1">
    <property type="nucleotide sequence ID" value="NZ_SWMU01000002.1"/>
</dbReference>
<organism evidence="1 2">
    <name type="scientific">Mesohalobacter halotolerans</name>
    <dbReference type="NCBI Taxonomy" id="1883405"/>
    <lineage>
        <taxon>Bacteria</taxon>
        <taxon>Pseudomonadati</taxon>
        <taxon>Bacteroidota</taxon>
        <taxon>Flavobacteriia</taxon>
        <taxon>Flavobacteriales</taxon>
        <taxon>Flavobacteriaceae</taxon>
        <taxon>Mesohalobacter</taxon>
    </lineage>
</organism>
<reference evidence="1 2" key="1">
    <citation type="submission" date="2019-04" db="EMBL/GenBank/DDBJ databases">
        <title>Psychroflexus halotolerans sp. nov., isolated from a marine solar saltern.</title>
        <authorList>
            <person name="Feng X."/>
        </authorList>
    </citation>
    <scope>NUCLEOTIDE SEQUENCE [LARGE SCALE GENOMIC DNA]</scope>
    <source>
        <strain evidence="1 2">WDS2C27</strain>
    </source>
</reference>
<evidence type="ECO:0000313" key="1">
    <source>
        <dbReference type="EMBL" id="TKS56695.1"/>
    </source>
</evidence>
<name>A0A4V6ALG2_9FLAO</name>
<dbReference type="OrthoDB" id="1454323at2"/>
<protein>
    <recommendedName>
        <fullName evidence="3">DUF4136 domain-containing protein</fullName>
    </recommendedName>
</protein>
<dbReference type="EMBL" id="SWMU01000002">
    <property type="protein sequence ID" value="TKS56695.1"/>
    <property type="molecule type" value="Genomic_DNA"/>
</dbReference>
<dbReference type="AlphaFoldDB" id="A0A4V6ALG2"/>
<keyword evidence="2" id="KW-1185">Reference proteome</keyword>
<sequence>MKTTLKFVGLLALIVVINNCSNVKVLASWKADYATDVLDNNILVITRTENTQARVDFENEISNRLNERGTNASPSFTVLPETLNIMEKQTDKSKQAFKQFIESKGFDGVVLSVVKDQIETTKTYTDGGYYAGATVPFYPGYYNGFYSYYYHPMTYASTGTYVEPTSTTTTYRTYVLETVAYDLTKEEGKRLVSVVTTKIENPQDISKYAKKYTEKIIKALK</sequence>